<gene>
    <name evidence="3" type="ORF">NSK_005055</name>
</gene>
<comment type="caution">
    <text evidence="3">The sequence shown here is derived from an EMBL/GenBank/DDBJ whole genome shotgun (WGS) entry which is preliminary data.</text>
</comment>
<dbReference type="EMBL" id="SDOX01000021">
    <property type="protein sequence ID" value="TFJ83960.1"/>
    <property type="molecule type" value="Genomic_DNA"/>
</dbReference>
<dbReference type="Gene3D" id="1.25.40.10">
    <property type="entry name" value="Tetratricopeptide repeat domain"/>
    <property type="match status" value="1"/>
</dbReference>
<feature type="compositionally biased region" description="Low complexity" evidence="1">
    <location>
        <begin position="733"/>
        <end position="744"/>
    </location>
</feature>
<dbReference type="InterPro" id="IPR045153">
    <property type="entry name" value="Est1/Ebs1-like"/>
</dbReference>
<feature type="domain" description="DNA/RNA-binding" evidence="2">
    <location>
        <begin position="203"/>
        <end position="344"/>
    </location>
</feature>
<feature type="compositionally biased region" description="Polar residues" evidence="1">
    <location>
        <begin position="847"/>
        <end position="857"/>
    </location>
</feature>
<dbReference type="AlphaFoldDB" id="A0A4D9CXI9"/>
<dbReference type="GO" id="GO:0000184">
    <property type="term" value="P:nuclear-transcribed mRNA catabolic process, nonsense-mediated decay"/>
    <property type="evidence" value="ECO:0007669"/>
    <property type="project" value="TreeGrafter"/>
</dbReference>
<feature type="region of interest" description="Disordered" evidence="1">
    <location>
        <begin position="564"/>
        <end position="583"/>
    </location>
</feature>
<evidence type="ECO:0000259" key="2">
    <source>
        <dbReference type="Pfam" id="PF10373"/>
    </source>
</evidence>
<protein>
    <recommendedName>
        <fullName evidence="2">DNA/RNA-binding domain-containing protein</fullName>
    </recommendedName>
</protein>
<dbReference type="GO" id="GO:0070034">
    <property type="term" value="F:telomerase RNA binding"/>
    <property type="evidence" value="ECO:0007669"/>
    <property type="project" value="TreeGrafter"/>
</dbReference>
<dbReference type="PANTHER" id="PTHR15696:SF0">
    <property type="entry name" value="TELOMERASE-BINDING PROTEIN EST1A"/>
    <property type="match status" value="1"/>
</dbReference>
<accession>A0A4D9CXI9</accession>
<name>A0A4D9CXI9_9STRA</name>
<sequence>MTVPLVVPRGTRLPSADTMIERRYRSQLKRTLELLDHDPQVRRQRQRVPSSIDVHTELPKAWSQVTEARKALAVEYITHLTDHDSDNTRASKGLGNRLWLLYYKEIEALQSKLRTPASGDGEDEGAEMRALWKKRLEAVMLEGASVLTEALQNVRKASSNGVDVHGEDSVALMVALGDLARYAGRMMDAARDGERTQKCLEEAEEWYVQAAETRPGFGRTYNQLAIVCTLKSRRVGEGEVLTAAFEYTRAFLAATEPFPAQENLIALLDRWRRLHESALNAATKAKSLAWLRQSTSRQKGGGHGKGDPTSTLSPDKVFLHALLKTLHMIYNRVDLDAVPACAHQVGQALVTLAQGLGTPSRKKKKKSDRGAEIVAQTLDGQNLGTGAHPWSSPAGGSEEPAVWSGTKGLGPGVHASELHAMGTLCARVVVVVTGALWTRAEAAGLFLRGREVEEACHNRSGLPVPLAPANSGASPDPGAREAWRSKKLPADVRGALALVMEVGFALANRGEGSKEGWDGGKGPALVLLLRWLCANQAWLEGLPGERTEAIAGLARSRLREEKGKGVVEGENGDDWGRNGGDSTPGVVLEGVRRRELPSSAGHGLVLAGLRGFGSWEEGMGGGVDRESSGTVQERQDTRRNGEDDGEKGWKRERDMAACQHWLQVLDLKTSRAAAHRIHQKSCKEEDNNSVRPADRVPEALRPPSPPSDLPARLSSLSLSHSRPMPIQRTHSTSPPLSSSAAPPSSASSFSLFSSPFVALVPPTFPSQTPDLLCPVCSYAVEAERMDHQEACCECCGHVFGQRRSARPELNPASGALASEVAAAVATAAGYTRRIGTDPYAPQVTFPPRTSTSTSNGPTKAVLAPPPGLG</sequence>
<dbReference type="GO" id="GO:0042162">
    <property type="term" value="F:telomeric DNA binding"/>
    <property type="evidence" value="ECO:0007669"/>
    <property type="project" value="TreeGrafter"/>
</dbReference>
<proteinExistence type="predicted"/>
<feature type="region of interest" description="Disordered" evidence="1">
    <location>
        <begin position="618"/>
        <end position="649"/>
    </location>
</feature>
<dbReference type="SUPFAM" id="SSF48452">
    <property type="entry name" value="TPR-like"/>
    <property type="match status" value="1"/>
</dbReference>
<feature type="region of interest" description="Disordered" evidence="1">
    <location>
        <begin position="835"/>
        <end position="869"/>
    </location>
</feature>
<reference evidence="3 4" key="1">
    <citation type="submission" date="2019-01" db="EMBL/GenBank/DDBJ databases">
        <title>Nuclear Genome Assembly of the Microalgal Biofuel strain Nannochloropsis salina CCMP1776.</title>
        <authorList>
            <person name="Hovde B."/>
        </authorList>
    </citation>
    <scope>NUCLEOTIDE SEQUENCE [LARGE SCALE GENOMIC DNA]</scope>
    <source>
        <strain evidence="3 4">CCMP1776</strain>
    </source>
</reference>
<dbReference type="InterPro" id="IPR011990">
    <property type="entry name" value="TPR-like_helical_dom_sf"/>
</dbReference>
<evidence type="ECO:0000313" key="4">
    <source>
        <dbReference type="Proteomes" id="UP000355283"/>
    </source>
</evidence>
<evidence type="ECO:0000256" key="1">
    <source>
        <dbReference type="SAM" id="MobiDB-lite"/>
    </source>
</evidence>
<feature type="compositionally biased region" description="Basic and acidic residues" evidence="1">
    <location>
        <begin position="681"/>
        <end position="698"/>
    </location>
</feature>
<feature type="region of interest" description="Disordered" evidence="1">
    <location>
        <begin position="678"/>
        <end position="744"/>
    </location>
</feature>
<dbReference type="InterPro" id="IPR018834">
    <property type="entry name" value="DNA/RNA-bd_Est1-type"/>
</dbReference>
<evidence type="ECO:0000313" key="3">
    <source>
        <dbReference type="EMBL" id="TFJ83960.1"/>
    </source>
</evidence>
<dbReference type="OrthoDB" id="10305413at2759"/>
<organism evidence="3 4">
    <name type="scientific">Nannochloropsis salina CCMP1776</name>
    <dbReference type="NCBI Taxonomy" id="1027361"/>
    <lineage>
        <taxon>Eukaryota</taxon>
        <taxon>Sar</taxon>
        <taxon>Stramenopiles</taxon>
        <taxon>Ochrophyta</taxon>
        <taxon>Eustigmatophyceae</taxon>
        <taxon>Eustigmatales</taxon>
        <taxon>Monodopsidaceae</taxon>
        <taxon>Microchloropsis</taxon>
        <taxon>Microchloropsis salina</taxon>
    </lineage>
</organism>
<feature type="compositionally biased region" description="Basic and acidic residues" evidence="1">
    <location>
        <begin position="623"/>
        <end position="649"/>
    </location>
</feature>
<dbReference type="PANTHER" id="PTHR15696">
    <property type="entry name" value="SMG-7 SUPPRESSOR WITH MORPHOLOGICAL EFFECT ON GENITALIA PROTEIN 7"/>
    <property type="match status" value="1"/>
</dbReference>
<keyword evidence="4" id="KW-1185">Reference proteome</keyword>
<dbReference type="GO" id="GO:0005697">
    <property type="term" value="C:telomerase holoenzyme complex"/>
    <property type="evidence" value="ECO:0007669"/>
    <property type="project" value="TreeGrafter"/>
</dbReference>
<feature type="compositionally biased region" description="Low complexity" evidence="1">
    <location>
        <begin position="709"/>
        <end position="725"/>
    </location>
</feature>
<dbReference type="Pfam" id="PF10373">
    <property type="entry name" value="EST1_DNA_bind"/>
    <property type="match status" value="1"/>
</dbReference>
<feature type="region of interest" description="Disordered" evidence="1">
    <location>
        <begin position="381"/>
        <end position="403"/>
    </location>
</feature>
<dbReference type="Proteomes" id="UP000355283">
    <property type="component" value="Unassembled WGS sequence"/>
</dbReference>